<dbReference type="SMART" id="SM00388">
    <property type="entry name" value="HisKA"/>
    <property type="match status" value="1"/>
</dbReference>
<name>T1A3E0_9ZZZZ</name>
<dbReference type="PRINTS" id="PR00344">
    <property type="entry name" value="BCTRLSENSOR"/>
</dbReference>
<evidence type="ECO:0000256" key="3">
    <source>
        <dbReference type="ARBA" id="ARBA00022553"/>
    </source>
</evidence>
<accession>T1A3E0</accession>
<dbReference type="Gene3D" id="3.30.450.20">
    <property type="entry name" value="PAS domain"/>
    <property type="match status" value="1"/>
</dbReference>
<dbReference type="Gene3D" id="1.10.287.130">
    <property type="match status" value="1"/>
</dbReference>
<reference evidence="11" key="2">
    <citation type="journal article" date="2014" name="ISME J.">
        <title>Microbial stratification in low pH oxic and suboxic macroscopic growths along an acid mine drainage.</title>
        <authorList>
            <person name="Mendez-Garcia C."/>
            <person name="Mesa V."/>
            <person name="Sprenger R.R."/>
            <person name="Richter M."/>
            <person name="Diez M.S."/>
            <person name="Solano J."/>
            <person name="Bargiela R."/>
            <person name="Golyshina O.V."/>
            <person name="Manteca A."/>
            <person name="Ramos J.L."/>
            <person name="Gallego J.R."/>
            <person name="Llorente I."/>
            <person name="Martins Dos Santos V.A."/>
            <person name="Jensen O.N."/>
            <person name="Pelaez A.I."/>
            <person name="Sanchez J."/>
            <person name="Ferrer M."/>
        </authorList>
    </citation>
    <scope>NUCLEOTIDE SEQUENCE</scope>
</reference>
<evidence type="ECO:0000256" key="5">
    <source>
        <dbReference type="ARBA" id="ARBA00022741"/>
    </source>
</evidence>
<dbReference type="EMBL" id="AUZY01007119">
    <property type="protein sequence ID" value="EQD51452.1"/>
    <property type="molecule type" value="Genomic_DNA"/>
</dbReference>
<comment type="catalytic activity">
    <reaction evidence="1">
        <text>ATP + protein L-histidine = ADP + protein N-phospho-L-histidine.</text>
        <dbReference type="EC" id="2.7.13.3"/>
    </reaction>
</comment>
<evidence type="ECO:0000256" key="8">
    <source>
        <dbReference type="ARBA" id="ARBA00023012"/>
    </source>
</evidence>
<dbReference type="SUPFAM" id="SSF55874">
    <property type="entry name" value="ATPase domain of HSP90 chaperone/DNA topoisomerase II/histidine kinase"/>
    <property type="match status" value="1"/>
</dbReference>
<feature type="non-terminal residue" evidence="11">
    <location>
        <position position="1"/>
    </location>
</feature>
<dbReference type="PANTHER" id="PTHR45339:SF1">
    <property type="entry name" value="HYBRID SIGNAL TRANSDUCTION HISTIDINE KINASE J"/>
    <property type="match status" value="1"/>
</dbReference>
<reference evidence="11" key="1">
    <citation type="submission" date="2013-08" db="EMBL/GenBank/DDBJ databases">
        <authorList>
            <person name="Mendez C."/>
            <person name="Richter M."/>
            <person name="Ferrer M."/>
            <person name="Sanchez J."/>
        </authorList>
    </citation>
    <scope>NUCLEOTIDE SEQUENCE</scope>
</reference>
<dbReference type="Gene3D" id="3.30.565.10">
    <property type="entry name" value="Histidine kinase-like ATPase, C-terminal domain"/>
    <property type="match status" value="1"/>
</dbReference>
<organism evidence="11">
    <name type="scientific">mine drainage metagenome</name>
    <dbReference type="NCBI Taxonomy" id="410659"/>
    <lineage>
        <taxon>unclassified sequences</taxon>
        <taxon>metagenomes</taxon>
        <taxon>ecological metagenomes</taxon>
    </lineage>
</organism>
<dbReference type="InterPro" id="IPR004358">
    <property type="entry name" value="Sig_transdc_His_kin-like_C"/>
</dbReference>
<keyword evidence="3" id="KW-0597">Phosphoprotein</keyword>
<evidence type="ECO:0000256" key="1">
    <source>
        <dbReference type="ARBA" id="ARBA00000085"/>
    </source>
</evidence>
<dbReference type="InterPro" id="IPR036890">
    <property type="entry name" value="HATPase_C_sf"/>
</dbReference>
<dbReference type="InterPro" id="IPR000700">
    <property type="entry name" value="PAS-assoc_C"/>
</dbReference>
<dbReference type="FunFam" id="1.10.287.130:FF:000002">
    <property type="entry name" value="Two-component osmosensing histidine kinase"/>
    <property type="match status" value="1"/>
</dbReference>
<evidence type="ECO:0000256" key="4">
    <source>
        <dbReference type="ARBA" id="ARBA00022679"/>
    </source>
</evidence>
<keyword evidence="7" id="KW-0067">ATP-binding</keyword>
<keyword evidence="8" id="KW-0902">Two-component regulatory system</keyword>
<evidence type="ECO:0000259" key="10">
    <source>
        <dbReference type="PROSITE" id="PS50113"/>
    </source>
</evidence>
<sequence>RAEVGQRAGRGGFASQPARLLLSKGAQTGFNLREFSSTCLAYVSGTDKLYPYELLPQVRAIKGEACKVDDLEIRGGGRTTALEVWASPVYGESGRTDYAVSVFVDVSDFKRHRIELQRAKEAAQAADRAKSEFVSRMSHEIRTPLNAILGMVDLLWETTLNQDQQEYVRIARNAGSNLMSLVNNILDLSRVEAGRMELAATVFSLEEFLDRTTDLFALKAHQKGLELTYYVDPGVPERLIGDPVRLRQILVNLLTNAIKFTEKGHVIIRIRRDPHDEDPGALLLSVTDTGIGIPPERHQAIFESFTQAATNTAAEYGGSGLGLTIAKHLVEMMGGHIWV</sequence>
<evidence type="ECO:0000259" key="9">
    <source>
        <dbReference type="PROSITE" id="PS50109"/>
    </source>
</evidence>
<evidence type="ECO:0000256" key="6">
    <source>
        <dbReference type="ARBA" id="ARBA00022777"/>
    </source>
</evidence>
<dbReference type="InterPro" id="IPR005467">
    <property type="entry name" value="His_kinase_dom"/>
</dbReference>
<dbReference type="Pfam" id="PF00512">
    <property type="entry name" value="HisKA"/>
    <property type="match status" value="1"/>
</dbReference>
<evidence type="ECO:0000313" key="11">
    <source>
        <dbReference type="EMBL" id="EQD51452.1"/>
    </source>
</evidence>
<dbReference type="CDD" id="cd00082">
    <property type="entry name" value="HisKA"/>
    <property type="match status" value="1"/>
</dbReference>
<dbReference type="PROSITE" id="PS50109">
    <property type="entry name" value="HIS_KIN"/>
    <property type="match status" value="1"/>
</dbReference>
<protein>
    <recommendedName>
        <fullName evidence="2">histidine kinase</fullName>
        <ecNumber evidence="2">2.7.13.3</ecNumber>
    </recommendedName>
</protein>
<dbReference type="InterPro" id="IPR003661">
    <property type="entry name" value="HisK_dim/P_dom"/>
</dbReference>
<dbReference type="GO" id="GO:0005524">
    <property type="term" value="F:ATP binding"/>
    <property type="evidence" value="ECO:0007669"/>
    <property type="project" value="UniProtKB-KW"/>
</dbReference>
<dbReference type="SUPFAM" id="SSF47384">
    <property type="entry name" value="Homodimeric domain of signal transducing histidine kinase"/>
    <property type="match status" value="1"/>
</dbReference>
<evidence type="ECO:0000256" key="7">
    <source>
        <dbReference type="ARBA" id="ARBA00022840"/>
    </source>
</evidence>
<dbReference type="SMART" id="SM00387">
    <property type="entry name" value="HATPase_c"/>
    <property type="match status" value="1"/>
</dbReference>
<dbReference type="AlphaFoldDB" id="T1A3E0"/>
<dbReference type="Pfam" id="PF02518">
    <property type="entry name" value="HATPase_c"/>
    <property type="match status" value="1"/>
</dbReference>
<dbReference type="PANTHER" id="PTHR45339">
    <property type="entry name" value="HYBRID SIGNAL TRANSDUCTION HISTIDINE KINASE J"/>
    <property type="match status" value="1"/>
</dbReference>
<feature type="domain" description="PAC" evidence="10">
    <location>
        <begin position="66"/>
        <end position="118"/>
    </location>
</feature>
<dbReference type="FunFam" id="3.30.565.10:FF:000010">
    <property type="entry name" value="Sensor histidine kinase RcsC"/>
    <property type="match status" value="1"/>
</dbReference>
<dbReference type="InterPro" id="IPR036097">
    <property type="entry name" value="HisK_dim/P_sf"/>
</dbReference>
<comment type="caution">
    <text evidence="11">The sequence shown here is derived from an EMBL/GenBank/DDBJ whole genome shotgun (WGS) entry which is preliminary data.</text>
</comment>
<feature type="non-terminal residue" evidence="11">
    <location>
        <position position="339"/>
    </location>
</feature>
<keyword evidence="6 11" id="KW-0418">Kinase</keyword>
<dbReference type="PROSITE" id="PS50113">
    <property type="entry name" value="PAC"/>
    <property type="match status" value="1"/>
</dbReference>
<dbReference type="EC" id="2.7.13.3" evidence="2"/>
<feature type="domain" description="Histidine kinase" evidence="9">
    <location>
        <begin position="136"/>
        <end position="339"/>
    </location>
</feature>
<keyword evidence="4" id="KW-0808">Transferase</keyword>
<proteinExistence type="predicted"/>
<dbReference type="InterPro" id="IPR003594">
    <property type="entry name" value="HATPase_dom"/>
</dbReference>
<dbReference type="CDD" id="cd16922">
    <property type="entry name" value="HATPase_EvgS-ArcB-TorS-like"/>
    <property type="match status" value="1"/>
</dbReference>
<evidence type="ECO:0000256" key="2">
    <source>
        <dbReference type="ARBA" id="ARBA00012438"/>
    </source>
</evidence>
<gene>
    <name evidence="11" type="ORF">B1B_11012</name>
</gene>
<keyword evidence="5" id="KW-0547">Nucleotide-binding</keyword>
<dbReference type="GO" id="GO:0000155">
    <property type="term" value="F:phosphorelay sensor kinase activity"/>
    <property type="evidence" value="ECO:0007669"/>
    <property type="project" value="InterPro"/>
</dbReference>